<evidence type="ECO:0000313" key="1">
    <source>
        <dbReference type="EMBL" id="MBB1244643.1"/>
    </source>
</evidence>
<dbReference type="RefSeq" id="WP_182855995.1">
    <property type="nucleotide sequence ID" value="NZ_WMLF01000179.1"/>
</dbReference>
<sequence>MGDTLYAERSWNRLTHAVQLSAEQLRAGGRRVPVTELNLPAMADAHRHGRWLGGGGLYRPLERLSEGPGVVPITRAAGSTWPVRVKHARRFADELGALAVRLSGGPDAVAAVADQAARLGVPLWIARRVAHTPAGPVTVAVDRRLVRVDVFADGLPPVRLRGPYGLRADRPDPAADLTLTVGDERAVLTVHQSWRKTRRSVSVRTSAGHWELIWRDRVWSALVHDGRPAAQLSMPTGAQRPTVHGLRPLAVVRHQSTDPMDALMAHFFGVACGLGAHVGLLRFGARREQPDQGSDDTWAGPWFTDVGIDSEDCGPAADACDGGGGGSD</sequence>
<evidence type="ECO:0000313" key="2">
    <source>
        <dbReference type="Proteomes" id="UP000766698"/>
    </source>
</evidence>
<organism evidence="1 2">
    <name type="scientific">Streptomyces durbertensis</name>
    <dbReference type="NCBI Taxonomy" id="2448886"/>
    <lineage>
        <taxon>Bacteria</taxon>
        <taxon>Bacillati</taxon>
        <taxon>Actinomycetota</taxon>
        <taxon>Actinomycetes</taxon>
        <taxon>Kitasatosporales</taxon>
        <taxon>Streptomycetaceae</taxon>
        <taxon>Streptomyces</taxon>
    </lineage>
</organism>
<reference evidence="2" key="1">
    <citation type="journal article" date="2020" name="Syst. Appl. Microbiol.">
        <title>Streptomyces alkaliterrae sp. nov., isolated from an alkaline soil, and emended descriptions of Streptomyces alkaliphilus, Streptomyces calidiresistens and Streptomyces durbertensis.</title>
        <authorList>
            <person name="Swiecimska M."/>
            <person name="Golinska P."/>
            <person name="Nouioui I."/>
            <person name="Wypij M."/>
            <person name="Rai M."/>
            <person name="Sangal V."/>
            <person name="Goodfellow M."/>
        </authorList>
    </citation>
    <scope>NUCLEOTIDE SEQUENCE [LARGE SCALE GENOMIC DNA]</scope>
    <source>
        <strain evidence="2">DSM 104538</strain>
    </source>
</reference>
<keyword evidence="2" id="KW-1185">Reference proteome</keyword>
<proteinExistence type="predicted"/>
<dbReference type="EMBL" id="WMLF01000179">
    <property type="protein sequence ID" value="MBB1244643.1"/>
    <property type="molecule type" value="Genomic_DNA"/>
</dbReference>
<feature type="non-terminal residue" evidence="1">
    <location>
        <position position="328"/>
    </location>
</feature>
<dbReference type="Proteomes" id="UP000766698">
    <property type="component" value="Unassembled WGS sequence"/>
</dbReference>
<accession>A0ABR6EH89</accession>
<protein>
    <submittedName>
        <fullName evidence="1">Uncharacterized protein</fullName>
    </submittedName>
</protein>
<comment type="caution">
    <text evidence="1">The sequence shown here is derived from an EMBL/GenBank/DDBJ whole genome shotgun (WGS) entry which is preliminary data.</text>
</comment>
<gene>
    <name evidence="1" type="ORF">GL263_13865</name>
</gene>
<name>A0ABR6EH89_9ACTN</name>